<keyword evidence="1" id="KW-0500">Molybdenum</keyword>
<dbReference type="RefSeq" id="WP_170179577.1">
    <property type="nucleotide sequence ID" value="NZ_RBIL01000003.1"/>
</dbReference>
<feature type="region of interest" description="Disordered" evidence="3">
    <location>
        <begin position="1"/>
        <end position="22"/>
    </location>
</feature>
<dbReference type="SMART" id="SM01008">
    <property type="entry name" value="Ald_Xan_dh_C"/>
    <property type="match status" value="1"/>
</dbReference>
<dbReference type="PANTHER" id="PTHR11908:SF132">
    <property type="entry name" value="ALDEHYDE OXIDASE 1-RELATED"/>
    <property type="match status" value="1"/>
</dbReference>
<gene>
    <name evidence="5" type="ORF">C8N24_6548</name>
</gene>
<protein>
    <submittedName>
        <fullName evidence="5">Carbon-monoxide dehydrogenase large subunit</fullName>
    </submittedName>
</protein>
<dbReference type="PANTHER" id="PTHR11908">
    <property type="entry name" value="XANTHINE DEHYDROGENASE"/>
    <property type="match status" value="1"/>
</dbReference>
<evidence type="ECO:0000313" key="5">
    <source>
        <dbReference type="EMBL" id="RKQ84917.1"/>
    </source>
</evidence>
<dbReference type="GO" id="GO:0005506">
    <property type="term" value="F:iron ion binding"/>
    <property type="evidence" value="ECO:0007669"/>
    <property type="project" value="InterPro"/>
</dbReference>
<evidence type="ECO:0000256" key="1">
    <source>
        <dbReference type="ARBA" id="ARBA00022505"/>
    </source>
</evidence>
<dbReference type="Pfam" id="PF01315">
    <property type="entry name" value="Ald_Xan_dh_C"/>
    <property type="match status" value="1"/>
</dbReference>
<keyword evidence="2" id="KW-0560">Oxidoreductase</keyword>
<dbReference type="Gene3D" id="3.30.365.10">
    <property type="entry name" value="Aldehyde oxidase/xanthine dehydrogenase, molybdopterin binding domain"/>
    <property type="match status" value="4"/>
</dbReference>
<feature type="domain" description="Aldehyde oxidase/xanthine dehydrogenase a/b hammerhead" evidence="4">
    <location>
        <begin position="25"/>
        <end position="138"/>
    </location>
</feature>
<dbReference type="AlphaFoldDB" id="A0A660L234"/>
<dbReference type="EMBL" id="RBIL01000003">
    <property type="protein sequence ID" value="RKQ84917.1"/>
    <property type="molecule type" value="Genomic_DNA"/>
</dbReference>
<dbReference type="SUPFAM" id="SSF54665">
    <property type="entry name" value="CO dehydrogenase molybdoprotein N-domain-like"/>
    <property type="match status" value="1"/>
</dbReference>
<dbReference type="InterPro" id="IPR046867">
    <property type="entry name" value="AldOxase/xan_DH_MoCoBD2"/>
</dbReference>
<evidence type="ECO:0000256" key="3">
    <source>
        <dbReference type="SAM" id="MobiDB-lite"/>
    </source>
</evidence>
<dbReference type="SUPFAM" id="SSF56003">
    <property type="entry name" value="Molybdenum cofactor-binding domain"/>
    <property type="match status" value="1"/>
</dbReference>
<dbReference type="Pfam" id="PF20256">
    <property type="entry name" value="MoCoBD_2"/>
    <property type="match status" value="1"/>
</dbReference>
<dbReference type="InterPro" id="IPR037165">
    <property type="entry name" value="AldOxase/xan_DH_Mopterin-bd_sf"/>
</dbReference>
<evidence type="ECO:0000313" key="6">
    <source>
        <dbReference type="Proteomes" id="UP000278962"/>
    </source>
</evidence>
<dbReference type="InterPro" id="IPR036856">
    <property type="entry name" value="Ald_Oxase/Xan_DH_a/b_sf"/>
</dbReference>
<dbReference type="InterPro" id="IPR000674">
    <property type="entry name" value="Ald_Oxase/Xan_DH_a/b"/>
</dbReference>
<dbReference type="InterPro" id="IPR016208">
    <property type="entry name" value="Ald_Oxase/xanthine_DH-like"/>
</dbReference>
<reference evidence="5 6" key="1">
    <citation type="submission" date="2018-10" db="EMBL/GenBank/DDBJ databases">
        <title>Genomic Encyclopedia of Archaeal and Bacterial Type Strains, Phase II (KMG-II): from individual species to whole genera.</title>
        <authorList>
            <person name="Goeker M."/>
        </authorList>
    </citation>
    <scope>NUCLEOTIDE SEQUENCE [LARGE SCALE GENOMIC DNA]</scope>
    <source>
        <strain evidence="5 6">DSM 14954</strain>
    </source>
</reference>
<evidence type="ECO:0000256" key="2">
    <source>
        <dbReference type="ARBA" id="ARBA00023002"/>
    </source>
</evidence>
<dbReference type="Pfam" id="PF02738">
    <property type="entry name" value="MoCoBD_1"/>
    <property type="match status" value="1"/>
</dbReference>
<comment type="caution">
    <text evidence="5">The sequence shown here is derived from an EMBL/GenBank/DDBJ whole genome shotgun (WGS) entry which is preliminary data.</text>
</comment>
<organism evidence="5 6">
    <name type="scientific">Solirubrobacter pauli</name>
    <dbReference type="NCBI Taxonomy" id="166793"/>
    <lineage>
        <taxon>Bacteria</taxon>
        <taxon>Bacillati</taxon>
        <taxon>Actinomycetota</taxon>
        <taxon>Thermoleophilia</taxon>
        <taxon>Solirubrobacterales</taxon>
        <taxon>Solirubrobacteraceae</taxon>
        <taxon>Solirubrobacter</taxon>
    </lineage>
</organism>
<proteinExistence type="predicted"/>
<dbReference type="InterPro" id="IPR008274">
    <property type="entry name" value="AldOxase/xan_DH_MoCoBD1"/>
</dbReference>
<name>A0A660L234_9ACTN</name>
<dbReference type="GO" id="GO:0016491">
    <property type="term" value="F:oxidoreductase activity"/>
    <property type="evidence" value="ECO:0007669"/>
    <property type="project" value="UniProtKB-KW"/>
</dbReference>
<keyword evidence="6" id="KW-1185">Reference proteome</keyword>
<dbReference type="Proteomes" id="UP000278962">
    <property type="component" value="Unassembled WGS sequence"/>
</dbReference>
<dbReference type="Gene3D" id="3.90.1170.50">
    <property type="entry name" value="Aldehyde oxidase/xanthine dehydrogenase, a/b hammerhead"/>
    <property type="match status" value="1"/>
</dbReference>
<accession>A0A660L234</accession>
<sequence>MSSVNGSGEGHGASVKRVEDPPFLRGARPYTDDLRNADALYAVFVRSGIAHGTITNIDVSEAAAAPGVVGVYTAADLNLAPFPTAGPPVDTPEQMRRPVLASDRVRFIGEPVAVVVAETREQAVDAAQAVWVDYEDLPVVVDMTKALADDAPLLFPDAPNGNLAAAGPTGDDALADAEVRVSARLVNQRIAAVPMEPGAALAQPDPDTGGFILYTPSQGPHAYRDTICKSTGLDEDQLRVISTATGGGFGARIACYPEQIVVVALARTLGRAVRYVETRSETMLEMQHGRAQVQDIEIGGTRDGQVTGLKVRVIADAGAYPADAALMPMLTGLMSSGVYEIPKIDYHFDCVVTNTTPIGAYRGAGRPEATALVERAIDLFAAEIGMDPAEVRRKNFITEFPHQTVMGANYDSGEYHAALDKCLANAGYEALRADQAARRERGDVRQLGLGLCSYVEWTGFGSELGTVTVEEDGTVTVLSGTSSHGQGHETSYAQLVAGTLGIPMKDIKIVQSDTGRVKTGMGTAGSRSLQIGGTAVQNATDDVLDKAKRLAAHLLEADAGDIQVVHGEGLSVAGSPASAIAWAELARAAADPARRPEGFEDGLSAENTFATPDATYPYGTHLAVVEVDTETGMVDLVRHITVDDAGRIANPLLVEGQVHGGIAQGVAQALFEEIAFDEDGNNVTGSLASYAIPSAGDLPTFETERTQTPTPRNPLGAKGIGEAGAIGATPAVWNAVIDALSHLGVRNIDMPATPQRVWTAISEAAA</sequence>
<evidence type="ECO:0000259" key="4">
    <source>
        <dbReference type="SMART" id="SM01008"/>
    </source>
</evidence>